<keyword evidence="2" id="KW-1003">Cell membrane</keyword>
<evidence type="ECO:0000256" key="2">
    <source>
        <dbReference type="ARBA" id="ARBA00022475"/>
    </source>
</evidence>
<gene>
    <name evidence="11" type="primary">arnC_1</name>
    <name evidence="12" type="synonym">arnC_2</name>
    <name evidence="11" type="ORF">CVS54_02369</name>
    <name evidence="12" type="ORF">CVS54_02399</name>
</gene>
<feature type="transmembrane region" description="Helical" evidence="9">
    <location>
        <begin position="246"/>
        <end position="269"/>
    </location>
</feature>
<evidence type="ECO:0000256" key="3">
    <source>
        <dbReference type="ARBA" id="ARBA00022676"/>
    </source>
</evidence>
<evidence type="ECO:0000256" key="9">
    <source>
        <dbReference type="SAM" id="Phobius"/>
    </source>
</evidence>
<evidence type="ECO:0000313" key="11">
    <source>
        <dbReference type="EMBL" id="AZS41024.1"/>
    </source>
</evidence>
<keyword evidence="5 9" id="KW-0812">Transmembrane</keyword>
<dbReference type="PANTHER" id="PTHR48090:SF3">
    <property type="entry name" value="UNDECAPRENYL-PHOSPHATE 4-DEOXY-4-FORMAMIDO-L-ARABINOSE TRANSFERASE"/>
    <property type="match status" value="1"/>
</dbReference>
<feature type="domain" description="Glycosyltransferase 2-like" evidence="10">
    <location>
        <begin position="16"/>
        <end position="156"/>
    </location>
</feature>
<dbReference type="InterPro" id="IPR001173">
    <property type="entry name" value="Glyco_trans_2-like"/>
</dbReference>
<evidence type="ECO:0000313" key="13">
    <source>
        <dbReference type="Proteomes" id="UP000274841"/>
    </source>
</evidence>
<accession>A0A3Q9J7F9</accession>
<keyword evidence="4 11" id="KW-0808">Transferase</keyword>
<evidence type="ECO:0000313" key="12">
    <source>
        <dbReference type="EMBL" id="AZS41054.1"/>
    </source>
</evidence>
<keyword evidence="6" id="KW-0448">Lipopolysaccharide biosynthesis</keyword>
<keyword evidence="7 9" id="KW-1133">Transmembrane helix</keyword>
<protein>
    <submittedName>
        <fullName evidence="11">Undecaprenyl-phosphate 4-deoxy-4-formamido-L-arabinose transferase</fullName>
        <ecNumber evidence="11">2.4.2.53</ecNumber>
    </submittedName>
</protein>
<dbReference type="GO" id="GO:0009103">
    <property type="term" value="P:lipopolysaccharide biosynthetic process"/>
    <property type="evidence" value="ECO:0007669"/>
    <property type="project" value="UniProtKB-KW"/>
</dbReference>
<dbReference type="InterPro" id="IPR050256">
    <property type="entry name" value="Glycosyltransferase_2"/>
</dbReference>
<dbReference type="EC" id="2.4.2.53" evidence="11"/>
<dbReference type="KEGG" id="moy:CVS54_02369"/>
<dbReference type="SUPFAM" id="SSF53448">
    <property type="entry name" value="Nucleotide-diphospho-sugar transferases"/>
    <property type="match status" value="1"/>
</dbReference>
<name>A0A3Q9J7F9_9MICO</name>
<evidence type="ECO:0000259" key="10">
    <source>
        <dbReference type="Pfam" id="PF00535"/>
    </source>
</evidence>
<dbReference type="Proteomes" id="UP000274841">
    <property type="component" value="Chromosome"/>
</dbReference>
<sequence length="337" mass="36133">MSAIDAAESPYVHRISIVIPVYQGERTLEAIMDEIAPLTAPFLTPDGNHAVVHEVVLTFDHGPDDSARVIRRLAAERSYVKAVWLSRNFGQHAATLAGIASSGGDWVVTLDEDGQHDPSAIGSLLDTAMSKQADVVYAEPTNAPPHGYVRNTASRASKRILETVFGGGRASNFNSFRLILGEVGRSVAAYSGTGVYLDVALSWVAANIVTSPVELREEGDRRSGYSYRRLMAHFWRMILTSGTRGLRLVTALGALFAVGGIVFAIWLTIMRFAGGDVPEGWTSQMVLTALGTGAILVSLGIIAEYVGVAVNMALGKPAYLIVRDPKAGPLGRQRGDR</sequence>
<reference evidence="11 13" key="1">
    <citation type="submission" date="2018-08" db="EMBL/GenBank/DDBJ databases">
        <title>Microbacterium oxydans strain HG3.</title>
        <authorList>
            <person name="ORTET P."/>
        </authorList>
    </citation>
    <scope>NUCLEOTIDE SEQUENCE [LARGE SCALE GENOMIC DNA]</scope>
    <source>
        <strain evidence="11 13">HG3</strain>
    </source>
</reference>
<dbReference type="EMBL" id="CP031422">
    <property type="protein sequence ID" value="AZS41054.1"/>
    <property type="molecule type" value="Genomic_DNA"/>
</dbReference>
<dbReference type="AlphaFoldDB" id="A0A3Q9J7F9"/>
<evidence type="ECO:0000256" key="8">
    <source>
        <dbReference type="ARBA" id="ARBA00023136"/>
    </source>
</evidence>
<organism evidence="11 13">
    <name type="scientific">Microbacterium oxydans</name>
    <dbReference type="NCBI Taxonomy" id="82380"/>
    <lineage>
        <taxon>Bacteria</taxon>
        <taxon>Bacillati</taxon>
        <taxon>Actinomycetota</taxon>
        <taxon>Actinomycetes</taxon>
        <taxon>Micrococcales</taxon>
        <taxon>Microbacteriaceae</taxon>
        <taxon>Microbacterium</taxon>
    </lineage>
</organism>
<dbReference type="Gene3D" id="3.90.550.10">
    <property type="entry name" value="Spore Coat Polysaccharide Biosynthesis Protein SpsA, Chain A"/>
    <property type="match status" value="1"/>
</dbReference>
<evidence type="ECO:0000256" key="6">
    <source>
        <dbReference type="ARBA" id="ARBA00022985"/>
    </source>
</evidence>
<comment type="similarity">
    <text evidence="1">Belongs to the glycosyltransferase 2 family.</text>
</comment>
<evidence type="ECO:0000256" key="5">
    <source>
        <dbReference type="ARBA" id="ARBA00022692"/>
    </source>
</evidence>
<dbReference type="EMBL" id="CP031422">
    <property type="protein sequence ID" value="AZS41024.1"/>
    <property type="molecule type" value="Genomic_DNA"/>
</dbReference>
<dbReference type="RefSeq" id="WP_171010963.1">
    <property type="nucleotide sequence ID" value="NZ_CP031422.1"/>
</dbReference>
<keyword evidence="3 11" id="KW-0328">Glycosyltransferase</keyword>
<proteinExistence type="inferred from homology"/>
<dbReference type="PANTHER" id="PTHR48090">
    <property type="entry name" value="UNDECAPRENYL-PHOSPHATE 4-DEOXY-4-FORMAMIDO-L-ARABINOSE TRANSFERASE-RELATED"/>
    <property type="match status" value="1"/>
</dbReference>
<evidence type="ECO:0000256" key="7">
    <source>
        <dbReference type="ARBA" id="ARBA00022989"/>
    </source>
</evidence>
<evidence type="ECO:0000256" key="4">
    <source>
        <dbReference type="ARBA" id="ARBA00022679"/>
    </source>
</evidence>
<keyword evidence="8 9" id="KW-0472">Membrane</keyword>
<dbReference type="KEGG" id="moy:CVS54_02399"/>
<feature type="transmembrane region" description="Helical" evidence="9">
    <location>
        <begin position="289"/>
        <end position="314"/>
    </location>
</feature>
<dbReference type="GO" id="GO:0099621">
    <property type="term" value="F:undecaprenyl-phosphate 4-deoxy-4-formamido-L-arabinose transferase activity"/>
    <property type="evidence" value="ECO:0007669"/>
    <property type="project" value="UniProtKB-EC"/>
</dbReference>
<dbReference type="GO" id="GO:0005886">
    <property type="term" value="C:plasma membrane"/>
    <property type="evidence" value="ECO:0007669"/>
    <property type="project" value="TreeGrafter"/>
</dbReference>
<evidence type="ECO:0000256" key="1">
    <source>
        <dbReference type="ARBA" id="ARBA00006739"/>
    </source>
</evidence>
<dbReference type="Pfam" id="PF00535">
    <property type="entry name" value="Glycos_transf_2"/>
    <property type="match status" value="1"/>
</dbReference>
<dbReference type="InterPro" id="IPR029044">
    <property type="entry name" value="Nucleotide-diphossugar_trans"/>
</dbReference>